<dbReference type="PANTHER" id="PTHR40446">
    <property type="entry name" value="N-ACETYLGLUCOSAMINE-1-PHOSPHODIESTER ALPHA-N-ACETYLGLUCOSAMINIDASE"/>
    <property type="match status" value="1"/>
</dbReference>
<feature type="chain" id="PRO_5008596852" description="Copper amine oxidase" evidence="2">
    <location>
        <begin position="26"/>
        <end position="538"/>
    </location>
</feature>
<dbReference type="Proteomes" id="UP000078532">
    <property type="component" value="Unassembled WGS sequence"/>
</dbReference>
<sequence>MNRKKFFALLLGGALFFSNAFSAAAAGDSRPAPAGGPASVALPTGQPAPAVAQPAPVATPTAQPAPQQLVSPPAPGDIRTVAPGVRYYPISGHTWQGEPLHGYVVEVDPGQSLLEVRVTVPGHTLGDGETLSGMAASHGAVAAINGGFFDGSGGHPIGSLVQDGRILATSAILRTSIGILNHNRLQLGYFSPRVTVRFGGGGAVPVQGVNTSAAEDGVTLYTPAWGQSIDAPANGVNVVVERRGGADVVQSVSAGSVSMPADGYVLTLQGSAAAGAGEPAAGTAVKLGFDYGAGWDGLKHLVTAGPLLVADGQPVLQGIMEGFRGSLLEPSPRTAIGVNREGRLLLVVVDGREPGWSAGVTMEELAYLMTNLGAVRAAALDGGASSAMWVSGRIVNRPSDGRERALADAILVLRQVPVYLDGTRIFFDVPPVVENGRTLVPLRGIFEKLGASVDWNAATQTVTASRGGREASLTIGKRQARVNGETVNLDVPAQLVNGRTMVPLRFVGEALGAGVAWQDAPPAVLLTSPSAAGGKAGR</sequence>
<feature type="compositionally biased region" description="Low complexity" evidence="1">
    <location>
        <begin position="27"/>
        <end position="68"/>
    </location>
</feature>
<feature type="domain" description="Copper amine oxidase-like N-terminal" evidence="3">
    <location>
        <begin position="420"/>
        <end position="521"/>
    </location>
</feature>
<gene>
    <name evidence="5" type="ORF">A6M21_15410</name>
</gene>
<proteinExistence type="predicted"/>
<dbReference type="InterPro" id="IPR036582">
    <property type="entry name" value="Mao_N_sf"/>
</dbReference>
<reference evidence="5 6" key="1">
    <citation type="submission" date="2016-04" db="EMBL/GenBank/DDBJ databases">
        <authorList>
            <person name="Evans L.H."/>
            <person name="Alamgir A."/>
            <person name="Owens N."/>
            <person name="Weber N.D."/>
            <person name="Virtaneva K."/>
            <person name="Barbian K."/>
            <person name="Babar A."/>
            <person name="Rosenke K."/>
        </authorList>
    </citation>
    <scope>NUCLEOTIDE SEQUENCE [LARGE SCALE GENOMIC DNA]</scope>
    <source>
        <strain evidence="5 6">LMa1</strain>
    </source>
</reference>
<dbReference type="Pfam" id="PF07833">
    <property type="entry name" value="Cu_amine_oxidN1"/>
    <property type="match status" value="1"/>
</dbReference>
<feature type="region of interest" description="Disordered" evidence="1">
    <location>
        <begin position="27"/>
        <end position="76"/>
    </location>
</feature>
<keyword evidence="6" id="KW-1185">Reference proteome</keyword>
<dbReference type="SUPFAM" id="SSF55383">
    <property type="entry name" value="Copper amine oxidase, domain N"/>
    <property type="match status" value="2"/>
</dbReference>
<dbReference type="InterPro" id="IPR012854">
    <property type="entry name" value="Cu_amine_oxidase-like_N"/>
</dbReference>
<evidence type="ECO:0008006" key="7">
    <source>
        <dbReference type="Google" id="ProtNLM"/>
    </source>
</evidence>
<comment type="caution">
    <text evidence="5">The sequence shown here is derived from an EMBL/GenBank/DDBJ whole genome shotgun (WGS) entry which is preliminary data.</text>
</comment>
<feature type="domain" description="Phosphodiester glycosidase" evidence="4">
    <location>
        <begin position="237"/>
        <end position="412"/>
    </location>
</feature>
<name>A0A1B7LBH6_9FIRM</name>
<feature type="signal peptide" evidence="2">
    <location>
        <begin position="1"/>
        <end position="25"/>
    </location>
</feature>
<accession>A0A1B7LBH6</accession>
<dbReference type="AlphaFoldDB" id="A0A1B7LBH6"/>
<dbReference type="EMBL" id="LYVF01000192">
    <property type="protein sequence ID" value="OAT79824.1"/>
    <property type="molecule type" value="Genomic_DNA"/>
</dbReference>
<dbReference type="PANTHER" id="PTHR40446:SF2">
    <property type="entry name" value="N-ACETYLGLUCOSAMINE-1-PHOSPHODIESTER ALPHA-N-ACETYLGLUCOSAMINIDASE"/>
    <property type="match status" value="1"/>
</dbReference>
<evidence type="ECO:0000313" key="6">
    <source>
        <dbReference type="Proteomes" id="UP000078532"/>
    </source>
</evidence>
<organism evidence="5 6">
    <name type="scientific">Desulfotomaculum copahuensis</name>
    <dbReference type="NCBI Taxonomy" id="1838280"/>
    <lineage>
        <taxon>Bacteria</taxon>
        <taxon>Bacillati</taxon>
        <taxon>Bacillota</taxon>
        <taxon>Clostridia</taxon>
        <taxon>Eubacteriales</taxon>
        <taxon>Desulfotomaculaceae</taxon>
        <taxon>Desulfotomaculum</taxon>
    </lineage>
</organism>
<evidence type="ECO:0000256" key="1">
    <source>
        <dbReference type="SAM" id="MobiDB-lite"/>
    </source>
</evidence>
<dbReference type="Gene3D" id="3.30.457.10">
    <property type="entry name" value="Copper amine oxidase-like, N-terminal domain"/>
    <property type="match status" value="1"/>
</dbReference>
<keyword evidence="2" id="KW-0732">Signal</keyword>
<evidence type="ECO:0000256" key="2">
    <source>
        <dbReference type="SAM" id="SignalP"/>
    </source>
</evidence>
<dbReference type="Pfam" id="PF09992">
    <property type="entry name" value="NAGPA"/>
    <property type="match status" value="1"/>
</dbReference>
<evidence type="ECO:0000313" key="5">
    <source>
        <dbReference type="EMBL" id="OAT79824.1"/>
    </source>
</evidence>
<dbReference type="STRING" id="1838280.A6M21_15410"/>
<evidence type="ECO:0000259" key="4">
    <source>
        <dbReference type="Pfam" id="PF09992"/>
    </source>
</evidence>
<protein>
    <recommendedName>
        <fullName evidence="7">Copper amine oxidase</fullName>
    </recommendedName>
</protein>
<dbReference type="RefSeq" id="WP_066671039.1">
    <property type="nucleotide sequence ID" value="NZ_LYVF01000192.1"/>
</dbReference>
<evidence type="ECO:0000259" key="3">
    <source>
        <dbReference type="Pfam" id="PF07833"/>
    </source>
</evidence>
<dbReference type="InterPro" id="IPR018711">
    <property type="entry name" value="NAGPA"/>
</dbReference>